<keyword evidence="4 6" id="KW-0694">RNA-binding</keyword>
<keyword evidence="5" id="KW-0508">mRNA splicing</keyword>
<dbReference type="GO" id="GO:0000175">
    <property type="term" value="F:3'-5'-RNA exonuclease activity"/>
    <property type="evidence" value="ECO:0007669"/>
    <property type="project" value="InterPro"/>
</dbReference>
<evidence type="ECO:0000313" key="9">
    <source>
        <dbReference type="EMBL" id="CAD5117118.1"/>
    </source>
</evidence>
<dbReference type="InterPro" id="IPR050666">
    <property type="entry name" value="ESRP"/>
</dbReference>
<dbReference type="AlphaFoldDB" id="A0A7I8VNT4"/>
<comment type="similarity">
    <text evidence="1">Belongs to the ESRP family.</text>
</comment>
<dbReference type="Pfam" id="PF06730">
    <property type="entry name" value="FAM92"/>
    <property type="match status" value="1"/>
</dbReference>
<dbReference type="PANTHER" id="PTHR13976">
    <property type="entry name" value="HETEROGENEOUS NUCLEAR RIBONUCLEOPROTEIN-RELATED"/>
    <property type="match status" value="1"/>
</dbReference>
<name>A0A7I8VNT4_9ANNE</name>
<evidence type="ECO:0000256" key="5">
    <source>
        <dbReference type="ARBA" id="ARBA00023187"/>
    </source>
</evidence>
<sequence>MSGNPRTGADIWSSNRQQRFIEQRIAQVEKHLGEMCQAFGAFSRKIARLRDKGDEICQKIKDYSETEIVNQSTLEALSTFAQNFSAVQDYRDHEVKSIQRKVVNPLSQYGHKCKDAKEDLKNAFTAHEKDLKSRKKFERTRERGSIDRQDMTRKEHELLKTSTQALHSEKVLEEKMESFERQKVNDLKNILMDFVNTELIFHARALEHFTNCYRSLQDIDEEADIASFRSVLNPSQTEGRLNIQRQNSRSSLNDTRLSSQSATPLQTRSATHSRQHSTSSANMFVAKSEIGRSPQAQARTFNGQNRNDRRGYAAASSEDDDLEDDDEDESEDESEITNPPVNRGQGRGSNIIRGGRGGGGQNGENLGSDEEEVVFFVYLLYDIASNKVVCVQSYYCRPTQNELRETILTEECKIVTGLNEDLIKSAPPLEQVLDEFERFLVQKELHPLHGGSSFFLCCDGQLHLRLVLHPEAQRKNISLPTYFYKFFDLRKAFKEHYKVETVHCIKDMLDHLNLEVDQSVEYGVRHCQDMAKIIQRLLDDRYQFSDPETISNRLEPGICSKSENVDDDTVIRARGLPWQSSDQDIALFFKGLNIIKGGVALCLSPQGRRNGEALIRFECKEHRDLALRKHKHHLGQRYIEVYKASGKDFINVAGGGNAEAQQFLEKHNNEGQVIVRMRGLPYSATSQQIIDFFQTGPNSVQVLDGQEGVLFVHHADGRATGDAFVLFANDEEADLALLKHRECIGSRYIELFKSTTAEVQQVLNRSMDPRAHAMEAGVAQTVNVSTAAAASFIDPSAATQMALMGFAPPTNNLLPVPQQMITTGSQKDCIRLRGLPYECSVTDILAFLGEFSKHIVLQGVHMVINSTGAPSGEAFIQMEGELAAEATAIAKHRKTMTTINGVACSKKRYVEVLQCSGDEMNIILTNGLPSVASPLATPLLQAVAPSPQRALMPTPTVPTHPAILSPPMAYPAPAFASPINHRSLATATTLPNYVSPLPTTVNPYQPFFYLYNGYPSPPVSPPTEVLPR</sequence>
<dbReference type="InterPro" id="IPR009602">
    <property type="entry name" value="CBAR/FAM92"/>
</dbReference>
<comment type="caution">
    <text evidence="9">The sequence shown here is derived from an EMBL/GenBank/DDBJ whole genome shotgun (WGS) entry which is preliminary data.</text>
</comment>
<reference evidence="9 10" key="1">
    <citation type="submission" date="2020-08" db="EMBL/GenBank/DDBJ databases">
        <authorList>
            <person name="Hejnol A."/>
        </authorList>
    </citation>
    <scope>NUCLEOTIDE SEQUENCE [LARGE SCALE GENOMIC DNA]</scope>
</reference>
<keyword evidence="10" id="KW-1185">Reference proteome</keyword>
<feature type="compositionally biased region" description="Low complexity" evidence="7">
    <location>
        <begin position="342"/>
        <end position="353"/>
    </location>
</feature>
<dbReference type="InterPro" id="IPR000504">
    <property type="entry name" value="RRM_dom"/>
</dbReference>
<keyword evidence="2" id="KW-0507">mRNA processing</keyword>
<feature type="region of interest" description="Disordered" evidence="7">
    <location>
        <begin position="244"/>
        <end position="366"/>
    </location>
</feature>
<dbReference type="InterPro" id="IPR012337">
    <property type="entry name" value="RNaseH-like_sf"/>
</dbReference>
<dbReference type="GO" id="GO:0006397">
    <property type="term" value="P:mRNA processing"/>
    <property type="evidence" value="ECO:0007669"/>
    <property type="project" value="UniProtKB-KW"/>
</dbReference>
<dbReference type="EMBL" id="CAJFCJ010000007">
    <property type="protein sequence ID" value="CAD5117118.1"/>
    <property type="molecule type" value="Genomic_DNA"/>
</dbReference>
<dbReference type="OrthoDB" id="431068at2759"/>
<dbReference type="PROSITE" id="PS50102">
    <property type="entry name" value="RRM"/>
    <property type="match status" value="1"/>
</dbReference>
<evidence type="ECO:0000256" key="3">
    <source>
        <dbReference type="ARBA" id="ARBA00022737"/>
    </source>
</evidence>
<dbReference type="GO" id="GO:0003723">
    <property type="term" value="F:RNA binding"/>
    <property type="evidence" value="ECO:0007669"/>
    <property type="project" value="UniProtKB-UniRule"/>
</dbReference>
<protein>
    <submittedName>
        <fullName evidence="9">DgyrCDS5927</fullName>
    </submittedName>
</protein>
<organism evidence="9 10">
    <name type="scientific">Dimorphilus gyrociliatus</name>
    <dbReference type="NCBI Taxonomy" id="2664684"/>
    <lineage>
        <taxon>Eukaryota</taxon>
        <taxon>Metazoa</taxon>
        <taxon>Spiralia</taxon>
        <taxon>Lophotrochozoa</taxon>
        <taxon>Annelida</taxon>
        <taxon>Polychaeta</taxon>
        <taxon>Polychaeta incertae sedis</taxon>
        <taxon>Dinophilidae</taxon>
        <taxon>Dimorphilus</taxon>
    </lineage>
</organism>
<evidence type="ECO:0000259" key="8">
    <source>
        <dbReference type="PROSITE" id="PS50102"/>
    </source>
</evidence>
<evidence type="ECO:0000256" key="6">
    <source>
        <dbReference type="PROSITE-ProRule" id="PRU00176"/>
    </source>
</evidence>
<keyword evidence="3" id="KW-0677">Repeat</keyword>
<dbReference type="InterPro" id="IPR035979">
    <property type="entry name" value="RBD_domain_sf"/>
</dbReference>
<dbReference type="Gene3D" id="1.20.1270.60">
    <property type="entry name" value="Arfaptin homology (AH) domain/BAR domain"/>
    <property type="match status" value="1"/>
</dbReference>
<dbReference type="Proteomes" id="UP000549394">
    <property type="component" value="Unassembled WGS sequence"/>
</dbReference>
<dbReference type="SUPFAM" id="SSF53098">
    <property type="entry name" value="Ribonuclease H-like"/>
    <property type="match status" value="1"/>
</dbReference>
<feature type="domain" description="RRM" evidence="8">
    <location>
        <begin position="673"/>
        <end position="756"/>
    </location>
</feature>
<dbReference type="GO" id="GO:0008380">
    <property type="term" value="P:RNA splicing"/>
    <property type="evidence" value="ECO:0007669"/>
    <property type="project" value="UniProtKB-KW"/>
</dbReference>
<feature type="compositionally biased region" description="Polar residues" evidence="7">
    <location>
        <begin position="294"/>
        <end position="305"/>
    </location>
</feature>
<dbReference type="Gene3D" id="3.30.70.330">
    <property type="match status" value="3"/>
</dbReference>
<evidence type="ECO:0000256" key="1">
    <source>
        <dbReference type="ARBA" id="ARBA00008866"/>
    </source>
</evidence>
<dbReference type="SUPFAM" id="SSF103657">
    <property type="entry name" value="BAR/IMD domain-like"/>
    <property type="match status" value="1"/>
</dbReference>
<dbReference type="SUPFAM" id="SSF54928">
    <property type="entry name" value="RNA-binding domain, RBD"/>
    <property type="match status" value="3"/>
</dbReference>
<proteinExistence type="inferred from homology"/>
<dbReference type="InterPro" id="IPR036397">
    <property type="entry name" value="RNaseH_sf"/>
</dbReference>
<dbReference type="SMART" id="SM00360">
    <property type="entry name" value="RRM"/>
    <property type="match status" value="3"/>
</dbReference>
<dbReference type="InterPro" id="IPR047201">
    <property type="entry name" value="ERI-1_3'hExo-like"/>
</dbReference>
<accession>A0A7I8VNT4</accession>
<dbReference type="InterPro" id="IPR027267">
    <property type="entry name" value="AH/BAR_dom_sf"/>
</dbReference>
<dbReference type="InterPro" id="IPR012677">
    <property type="entry name" value="Nucleotide-bd_a/b_plait_sf"/>
</dbReference>
<feature type="compositionally biased region" description="Polar residues" evidence="7">
    <location>
        <begin position="244"/>
        <end position="282"/>
    </location>
</feature>
<dbReference type="Gene3D" id="3.30.420.10">
    <property type="entry name" value="Ribonuclease H-like superfamily/Ribonuclease H"/>
    <property type="match status" value="1"/>
</dbReference>
<evidence type="ECO:0000256" key="7">
    <source>
        <dbReference type="SAM" id="MobiDB-lite"/>
    </source>
</evidence>
<evidence type="ECO:0000256" key="4">
    <source>
        <dbReference type="ARBA" id="ARBA00022884"/>
    </source>
</evidence>
<dbReference type="FunFam" id="3.30.70.330:FF:000041">
    <property type="entry name" value="Epithelial splicing regulatory protein 1"/>
    <property type="match status" value="1"/>
</dbReference>
<evidence type="ECO:0000256" key="2">
    <source>
        <dbReference type="ARBA" id="ARBA00022664"/>
    </source>
</evidence>
<evidence type="ECO:0000313" key="10">
    <source>
        <dbReference type="Proteomes" id="UP000549394"/>
    </source>
</evidence>
<feature type="compositionally biased region" description="Acidic residues" evidence="7">
    <location>
        <begin position="317"/>
        <end position="335"/>
    </location>
</feature>
<gene>
    <name evidence="9" type="ORF">DGYR_LOCUS5676</name>
</gene>
<dbReference type="CDD" id="cd06133">
    <property type="entry name" value="ERI-1_3'hExo_like"/>
    <property type="match status" value="1"/>
</dbReference>